<dbReference type="GO" id="GO:0015979">
    <property type="term" value="P:photosynthesis"/>
    <property type="evidence" value="ECO:0007669"/>
    <property type="project" value="UniProtKB-KW"/>
</dbReference>
<dbReference type="InterPro" id="IPR002682">
    <property type="entry name" value="PSII_PsbJ"/>
</dbReference>
<dbReference type="SUPFAM" id="SSF161021">
    <property type="entry name" value="Photosystem II reaction center protein J, PsbJ"/>
    <property type="match status" value="1"/>
</dbReference>
<organism evidence="8 9">
    <name type="scientific">Digitaria exilis</name>
    <dbReference type="NCBI Taxonomy" id="1010633"/>
    <lineage>
        <taxon>Eukaryota</taxon>
        <taxon>Viridiplantae</taxon>
        <taxon>Streptophyta</taxon>
        <taxon>Embryophyta</taxon>
        <taxon>Tracheophyta</taxon>
        <taxon>Spermatophyta</taxon>
        <taxon>Magnoliopsida</taxon>
        <taxon>Liliopsida</taxon>
        <taxon>Poales</taxon>
        <taxon>Poaceae</taxon>
        <taxon>PACMAD clade</taxon>
        <taxon>Panicoideae</taxon>
        <taxon>Panicodae</taxon>
        <taxon>Paniceae</taxon>
        <taxon>Anthephorinae</taxon>
        <taxon>Digitaria</taxon>
    </lineage>
</organism>
<dbReference type="PANTHER" id="PTHR34812">
    <property type="entry name" value="PHOTOSYSTEM II REACTION CENTER PROTEIN J"/>
    <property type="match status" value="1"/>
</dbReference>
<dbReference type="Proteomes" id="UP000636709">
    <property type="component" value="Unassembled WGS sequence"/>
</dbReference>
<dbReference type="EMBL" id="JACEFO010002292">
    <property type="protein sequence ID" value="KAF8667912.1"/>
    <property type="molecule type" value="Genomic_DNA"/>
</dbReference>
<dbReference type="Pfam" id="PF01788">
    <property type="entry name" value="PsbJ"/>
    <property type="match status" value="1"/>
</dbReference>
<keyword evidence="9" id="KW-1185">Reference proteome</keyword>
<name>A0A835E9D3_9POAL</name>
<dbReference type="AlphaFoldDB" id="A0A835E9D3"/>
<dbReference type="InterPro" id="IPR037267">
    <property type="entry name" value="PSII_PsbJ_sf"/>
</dbReference>
<keyword evidence="6" id="KW-0604">Photosystem II</keyword>
<keyword evidence="4 7" id="KW-1133">Transmembrane helix</keyword>
<reference evidence="8" key="1">
    <citation type="submission" date="2020-07" db="EMBL/GenBank/DDBJ databases">
        <title>Genome sequence and genetic diversity analysis of an under-domesticated orphan crop, white fonio (Digitaria exilis).</title>
        <authorList>
            <person name="Bennetzen J.L."/>
            <person name="Chen S."/>
            <person name="Ma X."/>
            <person name="Wang X."/>
            <person name="Yssel A.E.J."/>
            <person name="Chaluvadi S.R."/>
            <person name="Johnson M."/>
            <person name="Gangashetty P."/>
            <person name="Hamidou F."/>
            <person name="Sanogo M.D."/>
            <person name="Zwaenepoel A."/>
            <person name="Wallace J."/>
            <person name="Van De Peer Y."/>
            <person name="Van Deynze A."/>
        </authorList>
    </citation>
    <scope>NUCLEOTIDE SEQUENCE</scope>
    <source>
        <tissue evidence="8">Leaves</tissue>
    </source>
</reference>
<dbReference type="Gene3D" id="6.10.250.2070">
    <property type="match status" value="1"/>
</dbReference>
<evidence type="ECO:0000313" key="9">
    <source>
        <dbReference type="Proteomes" id="UP000636709"/>
    </source>
</evidence>
<gene>
    <name evidence="8" type="ORF">HU200_052540</name>
</gene>
<dbReference type="GO" id="GO:0009539">
    <property type="term" value="C:photosystem II reaction center"/>
    <property type="evidence" value="ECO:0007669"/>
    <property type="project" value="InterPro"/>
</dbReference>
<evidence type="ECO:0000256" key="7">
    <source>
        <dbReference type="SAM" id="Phobius"/>
    </source>
</evidence>
<accession>A0A835E9D3</accession>
<proteinExistence type="predicted"/>
<dbReference type="PANTHER" id="PTHR34812:SF3">
    <property type="entry name" value="PHOTOSYSTEM II REACTION CENTER PROTEIN J"/>
    <property type="match status" value="1"/>
</dbReference>
<evidence type="ECO:0000256" key="1">
    <source>
        <dbReference type="ARBA" id="ARBA00022469"/>
    </source>
</evidence>
<comment type="caution">
    <text evidence="8">The sequence shown here is derived from an EMBL/GenBank/DDBJ whole genome shotgun (WGS) entry which is preliminary data.</text>
</comment>
<keyword evidence="1" id="KW-0674">Reaction center</keyword>
<evidence type="ECO:0000256" key="4">
    <source>
        <dbReference type="ARBA" id="ARBA00022989"/>
    </source>
</evidence>
<evidence type="ECO:0000256" key="6">
    <source>
        <dbReference type="ARBA" id="ARBA00023276"/>
    </source>
</evidence>
<protein>
    <submittedName>
        <fullName evidence="8">Uncharacterized protein</fullName>
    </submittedName>
</protein>
<evidence type="ECO:0000313" key="8">
    <source>
        <dbReference type="EMBL" id="KAF8667912.1"/>
    </source>
</evidence>
<feature type="transmembrane region" description="Helical" evidence="7">
    <location>
        <begin position="7"/>
        <end position="25"/>
    </location>
</feature>
<keyword evidence="2" id="KW-0602">Photosynthesis</keyword>
<evidence type="ECO:0000256" key="2">
    <source>
        <dbReference type="ARBA" id="ARBA00022531"/>
    </source>
</evidence>
<sequence length="43" mass="4656">MTGTVTCILVIDLIGVFFYVSYSGLGSSLLSEDPDYKHEQVGT</sequence>
<evidence type="ECO:0000256" key="5">
    <source>
        <dbReference type="ARBA" id="ARBA00023136"/>
    </source>
</evidence>
<keyword evidence="3 7" id="KW-0812">Transmembrane</keyword>
<keyword evidence="5 7" id="KW-0472">Membrane</keyword>
<evidence type="ECO:0000256" key="3">
    <source>
        <dbReference type="ARBA" id="ARBA00022692"/>
    </source>
</evidence>